<name>A0ABP6UR34_9MICO</name>
<evidence type="ECO:0008006" key="4">
    <source>
        <dbReference type="Google" id="ProtNLM"/>
    </source>
</evidence>
<proteinExistence type="predicted"/>
<sequence length="455" mass="49947">MTYRSESAQLARHLAQLSTNSGSRYLDADGLAVALLGRHESVRLMQETMAVATGRDIQKQAAGADTVANLTLGEVVNHPVEALRQAMAGYPVAQTPLPFLDVRVDSLRSDTAQTWHRVARAAIIARHDLSTEHGAYGPEHRWSMVADVAAMTPVVQNLDRQLLLAARRVRPADERTIRALERAGQSPATILAIEADAVARTGALPDLSGLRVPPSSTRPSAVTSLKALLEAQRRIPAQLERAEEIRPDVIARTALGQARILLASARLLEPDNHRRSVELARSMATRIGEQLHPEPRDVTALVPGDTTPLVQTTLMWQHLRRHRPDGAKLRGAEAIALRRLINHAPLVVDHLARAAKRQLSSGRWLISYSDAANFTWSRYNYMDDAPRLVTALNDLRAAFPATEPSRPTWAELSSARTTLGHRTTKPSRHERPATPDLAVGPRPSNPSPRKTLHNP</sequence>
<protein>
    <recommendedName>
        <fullName evidence="4">DUF222 domain-containing protein</fullName>
    </recommendedName>
</protein>
<evidence type="ECO:0000256" key="1">
    <source>
        <dbReference type="SAM" id="MobiDB-lite"/>
    </source>
</evidence>
<dbReference type="RefSeq" id="WP_345045426.1">
    <property type="nucleotide sequence ID" value="NZ_BAABBA010000040.1"/>
</dbReference>
<comment type="caution">
    <text evidence="2">The sequence shown here is derived from an EMBL/GenBank/DDBJ whole genome shotgun (WGS) entry which is preliminary data.</text>
</comment>
<keyword evidence="3" id="KW-1185">Reference proteome</keyword>
<dbReference type="EMBL" id="BAABBA010000040">
    <property type="protein sequence ID" value="GAA3512900.1"/>
    <property type="molecule type" value="Genomic_DNA"/>
</dbReference>
<reference evidence="3" key="1">
    <citation type="journal article" date="2019" name="Int. J. Syst. Evol. Microbiol.">
        <title>The Global Catalogue of Microorganisms (GCM) 10K type strain sequencing project: providing services to taxonomists for standard genome sequencing and annotation.</title>
        <authorList>
            <consortium name="The Broad Institute Genomics Platform"/>
            <consortium name="The Broad Institute Genome Sequencing Center for Infectious Disease"/>
            <person name="Wu L."/>
            <person name="Ma J."/>
        </authorList>
    </citation>
    <scope>NUCLEOTIDE SEQUENCE [LARGE SCALE GENOMIC DNA]</scope>
    <source>
        <strain evidence="3">JCM 17459</strain>
    </source>
</reference>
<gene>
    <name evidence="2" type="ORF">GCM10022262_41070</name>
</gene>
<evidence type="ECO:0000313" key="3">
    <source>
        <dbReference type="Proteomes" id="UP001499841"/>
    </source>
</evidence>
<organism evidence="2 3">
    <name type="scientific">Georgenia daeguensis</name>
    <dbReference type="NCBI Taxonomy" id="908355"/>
    <lineage>
        <taxon>Bacteria</taxon>
        <taxon>Bacillati</taxon>
        <taxon>Actinomycetota</taxon>
        <taxon>Actinomycetes</taxon>
        <taxon>Micrococcales</taxon>
        <taxon>Bogoriellaceae</taxon>
        <taxon>Georgenia</taxon>
    </lineage>
</organism>
<dbReference type="Proteomes" id="UP001499841">
    <property type="component" value="Unassembled WGS sequence"/>
</dbReference>
<evidence type="ECO:0000313" key="2">
    <source>
        <dbReference type="EMBL" id="GAA3512900.1"/>
    </source>
</evidence>
<accession>A0ABP6UR34</accession>
<feature type="region of interest" description="Disordered" evidence="1">
    <location>
        <begin position="415"/>
        <end position="455"/>
    </location>
</feature>